<keyword evidence="5" id="KW-1185">Reference proteome</keyword>
<dbReference type="Proteomes" id="UP001189429">
    <property type="component" value="Unassembled WGS sequence"/>
</dbReference>
<feature type="chain" id="PRO_5046965790" description="Protein kinase domain-containing protein" evidence="2">
    <location>
        <begin position="18"/>
        <end position="605"/>
    </location>
</feature>
<dbReference type="InterPro" id="IPR050167">
    <property type="entry name" value="Ser_Thr_protein_kinase"/>
</dbReference>
<feature type="compositionally biased region" description="Basic residues" evidence="1">
    <location>
        <begin position="195"/>
        <end position="205"/>
    </location>
</feature>
<dbReference type="InterPro" id="IPR011009">
    <property type="entry name" value="Kinase-like_dom_sf"/>
</dbReference>
<evidence type="ECO:0000313" key="4">
    <source>
        <dbReference type="EMBL" id="CAK0808638.1"/>
    </source>
</evidence>
<feature type="domain" description="Protein kinase" evidence="3">
    <location>
        <begin position="297"/>
        <end position="397"/>
    </location>
</feature>
<sequence>MVPFNVLGIVALTTVAAIGKRAFERQESARCSQGCCRRSRCASRPSSSSPRWTWACTRRRRTSLRALHRGVLPEDDGQRRRLRRRSRARRAGRDPRHRPAGAVAHQQWRSAAPAWQGTRRGGLRHRRAWTVPRHRGGGQGSEAGRSRGEWRPQLLPAPALQRAADPSPHPPPQRRDPVRRVHGRRPRQALPGARARGRRSPRRVPARPAPGRRGALGAAPQDDSRCGGRGQSSRALPARPRPPERAALPALETAARRRPRRPEGLQRFRGVAAQREQGVFVPRQAARLWPLAAPHPENAKSLGGTLRWLPPELLARPPPDATADCYSFGLLMYFIVTERLPYEGKSADQVLKRLRRGQLPTLRWPAPLGDLGHACRPLVEQCTQLKPALRPTVQQVSDELSLTLSHVAGGAAEAALENIRAGSADAAGSDELQEFAGVVEVRQASSSSLGSWVHRLGSGDLPPVQEHEVLVSGEAPDSAAAPPPRTSREPRKARREPASLVHPGYRPTPLSTQTLTLAYLLLQWNVQVPGSACCWLHGILRAVERVHRELRRRPCSQQLEGAFSGQCGQCDLMLPLGTLTCEFCECPGGSGGVAQQSSSSEAIVV</sequence>
<dbReference type="Gene3D" id="1.10.510.10">
    <property type="entry name" value="Transferase(Phosphotransferase) domain 1"/>
    <property type="match status" value="1"/>
</dbReference>
<evidence type="ECO:0000259" key="3">
    <source>
        <dbReference type="Pfam" id="PF00069"/>
    </source>
</evidence>
<feature type="region of interest" description="Disordered" evidence="1">
    <location>
        <begin position="473"/>
        <end position="506"/>
    </location>
</feature>
<dbReference type="EMBL" id="CAUYUJ010004224">
    <property type="protein sequence ID" value="CAK0808638.1"/>
    <property type="molecule type" value="Genomic_DNA"/>
</dbReference>
<keyword evidence="2" id="KW-0732">Signal</keyword>
<organism evidence="4 5">
    <name type="scientific">Prorocentrum cordatum</name>
    <dbReference type="NCBI Taxonomy" id="2364126"/>
    <lineage>
        <taxon>Eukaryota</taxon>
        <taxon>Sar</taxon>
        <taxon>Alveolata</taxon>
        <taxon>Dinophyceae</taxon>
        <taxon>Prorocentrales</taxon>
        <taxon>Prorocentraceae</taxon>
        <taxon>Prorocentrum</taxon>
    </lineage>
</organism>
<proteinExistence type="predicted"/>
<feature type="compositionally biased region" description="Low complexity" evidence="1">
    <location>
        <begin position="209"/>
        <end position="220"/>
    </location>
</feature>
<comment type="caution">
    <text evidence="4">The sequence shown here is derived from an EMBL/GenBank/DDBJ whole genome shotgun (WGS) entry which is preliminary data.</text>
</comment>
<accession>A0ABN9QWN4</accession>
<dbReference type="InterPro" id="IPR000719">
    <property type="entry name" value="Prot_kinase_dom"/>
</dbReference>
<protein>
    <recommendedName>
        <fullName evidence="3">Protein kinase domain-containing protein</fullName>
    </recommendedName>
</protein>
<gene>
    <name evidence="4" type="ORF">PCOR1329_LOCUS14169</name>
</gene>
<evidence type="ECO:0000313" key="5">
    <source>
        <dbReference type="Proteomes" id="UP001189429"/>
    </source>
</evidence>
<dbReference type="SUPFAM" id="SSF56112">
    <property type="entry name" value="Protein kinase-like (PK-like)"/>
    <property type="match status" value="1"/>
</dbReference>
<evidence type="ECO:0000256" key="1">
    <source>
        <dbReference type="SAM" id="MobiDB-lite"/>
    </source>
</evidence>
<feature type="compositionally biased region" description="Basic residues" evidence="1">
    <location>
        <begin position="121"/>
        <end position="136"/>
    </location>
</feature>
<feature type="region of interest" description="Disordered" evidence="1">
    <location>
        <begin position="70"/>
        <end position="264"/>
    </location>
</feature>
<feature type="signal peptide" evidence="2">
    <location>
        <begin position="1"/>
        <end position="17"/>
    </location>
</feature>
<name>A0ABN9QWN4_9DINO</name>
<evidence type="ECO:0000256" key="2">
    <source>
        <dbReference type="SAM" id="SignalP"/>
    </source>
</evidence>
<feature type="compositionally biased region" description="Low complexity" evidence="1">
    <location>
        <begin position="151"/>
        <end position="166"/>
    </location>
</feature>
<reference evidence="4" key="1">
    <citation type="submission" date="2023-10" db="EMBL/GenBank/DDBJ databases">
        <authorList>
            <person name="Chen Y."/>
            <person name="Shah S."/>
            <person name="Dougan E. K."/>
            <person name="Thang M."/>
            <person name="Chan C."/>
        </authorList>
    </citation>
    <scope>NUCLEOTIDE SEQUENCE [LARGE SCALE GENOMIC DNA]</scope>
</reference>
<dbReference type="Pfam" id="PF00069">
    <property type="entry name" value="Pkinase"/>
    <property type="match status" value="1"/>
</dbReference>
<feature type="compositionally biased region" description="Basic residues" evidence="1">
    <location>
        <begin position="80"/>
        <end position="99"/>
    </location>
</feature>
<dbReference type="PANTHER" id="PTHR23257">
    <property type="entry name" value="SERINE-THREONINE PROTEIN KINASE"/>
    <property type="match status" value="1"/>
</dbReference>
<dbReference type="PANTHER" id="PTHR23257:SF963">
    <property type="entry name" value="AT08303P"/>
    <property type="match status" value="1"/>
</dbReference>